<comment type="caution">
    <text evidence="1">The sequence shown here is derived from an EMBL/GenBank/DDBJ whole genome shotgun (WGS) entry which is preliminary data.</text>
</comment>
<proteinExistence type="predicted"/>
<gene>
    <name evidence="1" type="ORF">ASZ90_000673</name>
</gene>
<dbReference type="EMBL" id="LNQE01000086">
    <property type="protein sequence ID" value="KUG29426.1"/>
    <property type="molecule type" value="Genomic_DNA"/>
</dbReference>
<sequence length="77" mass="8565">MKYIIFEDFSGKPVPMIFPDRIEFEEMREQMPYGPAISAGRVKMAGGAFVCQGEAKELGVASRPVDAQIIADHFRDA</sequence>
<reference evidence="1" key="1">
    <citation type="journal article" date="2015" name="Proc. Natl. Acad. Sci. U.S.A.">
        <title>Networks of energetic and metabolic interactions define dynamics in microbial communities.</title>
        <authorList>
            <person name="Embree M."/>
            <person name="Liu J.K."/>
            <person name="Al-Bassam M.M."/>
            <person name="Zengler K."/>
        </authorList>
    </citation>
    <scope>NUCLEOTIDE SEQUENCE</scope>
</reference>
<accession>A0A0W8G8T6</accession>
<dbReference type="AlphaFoldDB" id="A0A0W8G8T6"/>
<organism evidence="1">
    <name type="scientific">hydrocarbon metagenome</name>
    <dbReference type="NCBI Taxonomy" id="938273"/>
    <lineage>
        <taxon>unclassified sequences</taxon>
        <taxon>metagenomes</taxon>
        <taxon>ecological metagenomes</taxon>
    </lineage>
</organism>
<protein>
    <submittedName>
        <fullName evidence="1">Uncharacterized protein</fullName>
    </submittedName>
</protein>
<evidence type="ECO:0000313" key="1">
    <source>
        <dbReference type="EMBL" id="KUG29426.1"/>
    </source>
</evidence>
<name>A0A0W8G8T6_9ZZZZ</name>